<organism evidence="2 3">
    <name type="scientific">Rhodoferax fermentans</name>
    <dbReference type="NCBI Taxonomy" id="28066"/>
    <lineage>
        <taxon>Bacteria</taxon>
        <taxon>Pseudomonadati</taxon>
        <taxon>Pseudomonadota</taxon>
        <taxon>Betaproteobacteria</taxon>
        <taxon>Burkholderiales</taxon>
        <taxon>Comamonadaceae</taxon>
        <taxon>Rhodoferax</taxon>
    </lineage>
</organism>
<feature type="coiled-coil region" evidence="1">
    <location>
        <begin position="19"/>
        <end position="67"/>
    </location>
</feature>
<evidence type="ECO:0000256" key="1">
    <source>
        <dbReference type="SAM" id="Coils"/>
    </source>
</evidence>
<reference evidence="2 3" key="1">
    <citation type="submission" date="2017-01" db="EMBL/GenBank/DDBJ databases">
        <title>Genome sequencing of Rhodoferax fermentans JCM 7819.</title>
        <authorList>
            <person name="Kim Y.J."/>
            <person name="Farh M.E.-A."/>
            <person name="Yang D.-C."/>
        </authorList>
    </citation>
    <scope>NUCLEOTIDE SEQUENCE [LARGE SCALE GENOMIC DNA]</scope>
    <source>
        <strain evidence="2 3">JCM 7819</strain>
    </source>
</reference>
<evidence type="ECO:0000313" key="3">
    <source>
        <dbReference type="Proteomes" id="UP000190750"/>
    </source>
</evidence>
<name>A0A1T1AWT2_RHOFE</name>
<gene>
    <name evidence="2" type="ORF">RF819_18690</name>
</gene>
<protein>
    <submittedName>
        <fullName evidence="2">Uncharacterized protein</fullName>
    </submittedName>
</protein>
<proteinExistence type="predicted"/>
<sequence>MAGSHCLDCVEAADSIKKKAQAEGREAALKEALAELAREQKAAEKARLKEEAAALKAQQKADRLKEAKAIKRAAARAERQATQAPQVAPVEPVGTILCVPEDEDEGLLPWE</sequence>
<dbReference type="EMBL" id="MTJN01000002">
    <property type="protein sequence ID" value="OOV08453.1"/>
    <property type="molecule type" value="Genomic_DNA"/>
</dbReference>
<keyword evidence="1" id="KW-0175">Coiled coil</keyword>
<dbReference type="AlphaFoldDB" id="A0A1T1AWT2"/>
<accession>A0A1T1AWT2</accession>
<evidence type="ECO:0000313" key="2">
    <source>
        <dbReference type="EMBL" id="OOV08453.1"/>
    </source>
</evidence>
<comment type="caution">
    <text evidence="2">The sequence shown here is derived from an EMBL/GenBank/DDBJ whole genome shotgun (WGS) entry which is preliminary data.</text>
</comment>
<dbReference type="Proteomes" id="UP000190750">
    <property type="component" value="Unassembled WGS sequence"/>
</dbReference>
<keyword evidence="3" id="KW-1185">Reference proteome</keyword>